<evidence type="ECO:0000256" key="3">
    <source>
        <dbReference type="ARBA" id="ARBA00010617"/>
    </source>
</evidence>
<dbReference type="GO" id="GO:0005506">
    <property type="term" value="F:iron ion binding"/>
    <property type="evidence" value="ECO:0007669"/>
    <property type="project" value="InterPro"/>
</dbReference>
<evidence type="ECO:0000256" key="2">
    <source>
        <dbReference type="ARBA" id="ARBA00004370"/>
    </source>
</evidence>
<sequence>MLHNPEEYPEPERFNPDRFIKDGELNPDVRDPTTISFGFGRRICPGRWLSSGSLFITIASVLHTLDIHPILGPDGEEYDPFSHRIDTINLTIEKVPCTVTTRSEAAKKLIQEGSS</sequence>
<evidence type="ECO:0000256" key="11">
    <source>
        <dbReference type="ARBA" id="ARBA00023136"/>
    </source>
</evidence>
<keyword evidence="11" id="KW-0472">Membrane</keyword>
<dbReference type="Pfam" id="PF00067">
    <property type="entry name" value="p450"/>
    <property type="match status" value="1"/>
</dbReference>
<evidence type="ECO:0000256" key="13">
    <source>
        <dbReference type="RuleBase" id="RU000461"/>
    </source>
</evidence>
<keyword evidence="6 12" id="KW-0479">Metal-binding</keyword>
<protein>
    <recommendedName>
        <fullName evidence="17">Cytochrome P450</fullName>
    </recommendedName>
</protein>
<dbReference type="Gene3D" id="1.10.630.10">
    <property type="entry name" value="Cytochrome P450"/>
    <property type="match status" value="1"/>
</dbReference>
<keyword evidence="9 12" id="KW-0408">Iron</keyword>
<dbReference type="PANTHER" id="PTHR46300">
    <property type="entry name" value="P450, PUTATIVE (EUROFUNG)-RELATED-RELATED"/>
    <property type="match status" value="1"/>
</dbReference>
<dbReference type="GO" id="GO:0004497">
    <property type="term" value="F:monooxygenase activity"/>
    <property type="evidence" value="ECO:0007669"/>
    <property type="project" value="UniProtKB-KW"/>
</dbReference>
<evidence type="ECO:0000256" key="9">
    <source>
        <dbReference type="ARBA" id="ARBA00023004"/>
    </source>
</evidence>
<comment type="caution">
    <text evidence="15">The sequence shown here is derived from an EMBL/GenBank/DDBJ whole genome shotgun (WGS) entry which is preliminary data.</text>
</comment>
<dbReference type="GO" id="GO:0016705">
    <property type="term" value="F:oxidoreductase activity, acting on paired donors, with incorporation or reduction of molecular oxygen"/>
    <property type="evidence" value="ECO:0007669"/>
    <property type="project" value="InterPro"/>
</dbReference>
<evidence type="ECO:0000256" key="12">
    <source>
        <dbReference type="PIRSR" id="PIRSR602403-1"/>
    </source>
</evidence>
<keyword evidence="4 12" id="KW-0349">Heme</keyword>
<evidence type="ECO:0000256" key="6">
    <source>
        <dbReference type="ARBA" id="ARBA00022723"/>
    </source>
</evidence>
<dbReference type="InterPro" id="IPR002403">
    <property type="entry name" value="Cyt_P450_E_grp-IV"/>
</dbReference>
<evidence type="ECO:0008006" key="17">
    <source>
        <dbReference type="Google" id="ProtNLM"/>
    </source>
</evidence>
<feature type="binding site" description="axial binding residue" evidence="12">
    <location>
        <position position="44"/>
    </location>
    <ligand>
        <name>heme</name>
        <dbReference type="ChEBI" id="CHEBI:30413"/>
    </ligand>
    <ligandPart>
        <name>Fe</name>
        <dbReference type="ChEBI" id="CHEBI:18248"/>
    </ligandPart>
</feature>
<dbReference type="PRINTS" id="PR00465">
    <property type="entry name" value="EP450IV"/>
</dbReference>
<evidence type="ECO:0000256" key="10">
    <source>
        <dbReference type="ARBA" id="ARBA00023033"/>
    </source>
</evidence>
<comment type="cofactor">
    <cofactor evidence="1 12">
        <name>heme</name>
        <dbReference type="ChEBI" id="CHEBI:30413"/>
    </cofactor>
</comment>
<keyword evidence="10 13" id="KW-0503">Monooxygenase</keyword>
<dbReference type="InterPro" id="IPR050364">
    <property type="entry name" value="Cytochrome_P450_fung"/>
</dbReference>
<feature type="region of interest" description="Disordered" evidence="14">
    <location>
        <begin position="1"/>
        <end position="25"/>
    </location>
</feature>
<evidence type="ECO:0000313" key="16">
    <source>
        <dbReference type="Proteomes" id="UP001385951"/>
    </source>
</evidence>
<evidence type="ECO:0000313" key="15">
    <source>
        <dbReference type="EMBL" id="KAK7687259.1"/>
    </source>
</evidence>
<dbReference type="InterPro" id="IPR017972">
    <property type="entry name" value="Cyt_P450_CS"/>
</dbReference>
<keyword evidence="5" id="KW-0812">Transmembrane</keyword>
<organism evidence="15 16">
    <name type="scientific">Cerrena zonata</name>
    <dbReference type="NCBI Taxonomy" id="2478898"/>
    <lineage>
        <taxon>Eukaryota</taxon>
        <taxon>Fungi</taxon>
        <taxon>Dikarya</taxon>
        <taxon>Basidiomycota</taxon>
        <taxon>Agaricomycotina</taxon>
        <taxon>Agaricomycetes</taxon>
        <taxon>Polyporales</taxon>
        <taxon>Cerrenaceae</taxon>
        <taxon>Cerrena</taxon>
    </lineage>
</organism>
<dbReference type="Proteomes" id="UP001385951">
    <property type="component" value="Unassembled WGS sequence"/>
</dbReference>
<accession>A0AAW0G796</accession>
<proteinExistence type="inferred from homology"/>
<dbReference type="InterPro" id="IPR036396">
    <property type="entry name" value="Cyt_P450_sf"/>
</dbReference>
<evidence type="ECO:0000256" key="1">
    <source>
        <dbReference type="ARBA" id="ARBA00001971"/>
    </source>
</evidence>
<keyword evidence="8 13" id="KW-0560">Oxidoreductase</keyword>
<keyword evidence="7" id="KW-1133">Transmembrane helix</keyword>
<evidence type="ECO:0000256" key="8">
    <source>
        <dbReference type="ARBA" id="ARBA00023002"/>
    </source>
</evidence>
<comment type="subcellular location">
    <subcellularLocation>
        <location evidence="2">Membrane</location>
    </subcellularLocation>
</comment>
<name>A0AAW0G796_9APHY</name>
<dbReference type="GO" id="GO:0020037">
    <property type="term" value="F:heme binding"/>
    <property type="evidence" value="ECO:0007669"/>
    <property type="project" value="InterPro"/>
</dbReference>
<dbReference type="SUPFAM" id="SSF48264">
    <property type="entry name" value="Cytochrome P450"/>
    <property type="match status" value="1"/>
</dbReference>
<dbReference type="AlphaFoldDB" id="A0AAW0G796"/>
<dbReference type="InterPro" id="IPR001128">
    <property type="entry name" value="Cyt_P450"/>
</dbReference>
<evidence type="ECO:0000256" key="4">
    <source>
        <dbReference type="ARBA" id="ARBA00022617"/>
    </source>
</evidence>
<evidence type="ECO:0000256" key="7">
    <source>
        <dbReference type="ARBA" id="ARBA00022989"/>
    </source>
</evidence>
<dbReference type="PANTHER" id="PTHR46300:SF5">
    <property type="entry name" value="CYTOCHROME P450"/>
    <property type="match status" value="1"/>
</dbReference>
<dbReference type="GO" id="GO:0016020">
    <property type="term" value="C:membrane"/>
    <property type="evidence" value="ECO:0007669"/>
    <property type="project" value="UniProtKB-SubCell"/>
</dbReference>
<evidence type="ECO:0000256" key="5">
    <source>
        <dbReference type="ARBA" id="ARBA00022692"/>
    </source>
</evidence>
<gene>
    <name evidence="15" type="ORF">QCA50_009764</name>
</gene>
<reference evidence="15 16" key="1">
    <citation type="submission" date="2022-09" db="EMBL/GenBank/DDBJ databases">
        <authorList>
            <person name="Palmer J.M."/>
        </authorList>
    </citation>
    <scope>NUCLEOTIDE SEQUENCE [LARGE SCALE GENOMIC DNA]</scope>
    <source>
        <strain evidence="15 16">DSM 7382</strain>
    </source>
</reference>
<comment type="similarity">
    <text evidence="3 13">Belongs to the cytochrome P450 family.</text>
</comment>
<keyword evidence="16" id="KW-1185">Reference proteome</keyword>
<dbReference type="EMBL" id="JASBNA010000014">
    <property type="protein sequence ID" value="KAK7687259.1"/>
    <property type="molecule type" value="Genomic_DNA"/>
</dbReference>
<dbReference type="PROSITE" id="PS00086">
    <property type="entry name" value="CYTOCHROME_P450"/>
    <property type="match status" value="1"/>
</dbReference>
<evidence type="ECO:0000256" key="14">
    <source>
        <dbReference type="SAM" id="MobiDB-lite"/>
    </source>
</evidence>